<protein>
    <submittedName>
        <fullName evidence="1">Uncharacterized protein</fullName>
    </submittedName>
</protein>
<proteinExistence type="predicted"/>
<dbReference type="Proteomes" id="UP000237105">
    <property type="component" value="Unassembled WGS sequence"/>
</dbReference>
<accession>A0A2P5BPX1</accession>
<dbReference type="EMBL" id="JXTB01000241">
    <property type="protein sequence ID" value="PON50842.1"/>
    <property type="molecule type" value="Genomic_DNA"/>
</dbReference>
<evidence type="ECO:0000313" key="2">
    <source>
        <dbReference type="Proteomes" id="UP000237105"/>
    </source>
</evidence>
<keyword evidence="2" id="KW-1185">Reference proteome</keyword>
<evidence type="ECO:0000313" key="1">
    <source>
        <dbReference type="EMBL" id="PON50842.1"/>
    </source>
</evidence>
<gene>
    <name evidence="1" type="ORF">PanWU01x14_220790</name>
</gene>
<name>A0A2P5BPX1_PARAD</name>
<dbReference type="AlphaFoldDB" id="A0A2P5BPX1"/>
<sequence length="68" mass="7716">MRSTGSDQLQKHLRHLMSPGLHVCCSLTDPFLKCSIRAQHMLPDLDPTTKNMVSNPSLLVQVWPRPNH</sequence>
<organism evidence="1 2">
    <name type="scientific">Parasponia andersonii</name>
    <name type="common">Sponia andersonii</name>
    <dbReference type="NCBI Taxonomy" id="3476"/>
    <lineage>
        <taxon>Eukaryota</taxon>
        <taxon>Viridiplantae</taxon>
        <taxon>Streptophyta</taxon>
        <taxon>Embryophyta</taxon>
        <taxon>Tracheophyta</taxon>
        <taxon>Spermatophyta</taxon>
        <taxon>Magnoliopsida</taxon>
        <taxon>eudicotyledons</taxon>
        <taxon>Gunneridae</taxon>
        <taxon>Pentapetalae</taxon>
        <taxon>rosids</taxon>
        <taxon>fabids</taxon>
        <taxon>Rosales</taxon>
        <taxon>Cannabaceae</taxon>
        <taxon>Parasponia</taxon>
    </lineage>
</organism>
<comment type="caution">
    <text evidence="1">The sequence shown here is derived from an EMBL/GenBank/DDBJ whole genome shotgun (WGS) entry which is preliminary data.</text>
</comment>
<reference evidence="2" key="1">
    <citation type="submission" date="2016-06" db="EMBL/GenBank/DDBJ databases">
        <title>Parallel loss of symbiosis genes in relatives of nitrogen-fixing non-legume Parasponia.</title>
        <authorList>
            <person name="Van Velzen R."/>
            <person name="Holmer R."/>
            <person name="Bu F."/>
            <person name="Rutten L."/>
            <person name="Van Zeijl A."/>
            <person name="Liu W."/>
            <person name="Santuari L."/>
            <person name="Cao Q."/>
            <person name="Sharma T."/>
            <person name="Shen D."/>
            <person name="Roswanjaya Y."/>
            <person name="Wardhani T."/>
            <person name="Kalhor M.S."/>
            <person name="Jansen J."/>
            <person name="Van den Hoogen J."/>
            <person name="Gungor B."/>
            <person name="Hartog M."/>
            <person name="Hontelez J."/>
            <person name="Verver J."/>
            <person name="Yang W.-C."/>
            <person name="Schijlen E."/>
            <person name="Repin R."/>
            <person name="Schilthuizen M."/>
            <person name="Schranz E."/>
            <person name="Heidstra R."/>
            <person name="Miyata K."/>
            <person name="Fedorova E."/>
            <person name="Kohlen W."/>
            <person name="Bisseling T."/>
            <person name="Smit S."/>
            <person name="Geurts R."/>
        </authorList>
    </citation>
    <scope>NUCLEOTIDE SEQUENCE [LARGE SCALE GENOMIC DNA]</scope>
    <source>
        <strain evidence="2">cv. WU1-14</strain>
    </source>
</reference>